<sequence length="245" mass="27844">MWLSIRYLYGQASYCLALVLIGQRPEFPSSLRVHIRPAHWRLFFRLSPEQINEALKYLNPRLRRIRMLRLSPSLTAIFPLGTNTTLYGVQELHIESNRDDYNINIGTIIMPNVTYFSAKKGSLWPKFVRFGGEGLIKLNDGTCTPEEILAILGAFPKIVSLRVGYHEDSNSPILNVTKGCISLPRLAFLNIFWEPLYLPNLSRFLLALKTPSLVSPKLINKMNVHSNDILSDVAETLDSTTSLRD</sequence>
<evidence type="ECO:0000313" key="1">
    <source>
        <dbReference type="EMBL" id="KIJ36938.1"/>
    </source>
</evidence>
<name>A0A0C9U2D6_SPHS4</name>
<accession>A0A0C9U2D6</accession>
<dbReference type="EMBL" id="KN837173">
    <property type="protein sequence ID" value="KIJ36938.1"/>
    <property type="molecule type" value="Genomic_DNA"/>
</dbReference>
<dbReference type="AlphaFoldDB" id="A0A0C9U2D6"/>
<organism evidence="1 2">
    <name type="scientific">Sphaerobolus stellatus (strain SS14)</name>
    <dbReference type="NCBI Taxonomy" id="990650"/>
    <lineage>
        <taxon>Eukaryota</taxon>
        <taxon>Fungi</taxon>
        <taxon>Dikarya</taxon>
        <taxon>Basidiomycota</taxon>
        <taxon>Agaricomycotina</taxon>
        <taxon>Agaricomycetes</taxon>
        <taxon>Phallomycetidae</taxon>
        <taxon>Geastrales</taxon>
        <taxon>Sphaerobolaceae</taxon>
        <taxon>Sphaerobolus</taxon>
    </lineage>
</organism>
<gene>
    <name evidence="1" type="ORF">M422DRAFT_50764</name>
</gene>
<proteinExistence type="predicted"/>
<dbReference type="HOGENOM" id="CLU_1134181_0_0_1"/>
<dbReference type="Proteomes" id="UP000054279">
    <property type="component" value="Unassembled WGS sequence"/>
</dbReference>
<reference evidence="1 2" key="1">
    <citation type="submission" date="2014-06" db="EMBL/GenBank/DDBJ databases">
        <title>Evolutionary Origins and Diversification of the Mycorrhizal Mutualists.</title>
        <authorList>
            <consortium name="DOE Joint Genome Institute"/>
            <consortium name="Mycorrhizal Genomics Consortium"/>
            <person name="Kohler A."/>
            <person name="Kuo A."/>
            <person name="Nagy L.G."/>
            <person name="Floudas D."/>
            <person name="Copeland A."/>
            <person name="Barry K.W."/>
            <person name="Cichocki N."/>
            <person name="Veneault-Fourrey C."/>
            <person name="LaButti K."/>
            <person name="Lindquist E.A."/>
            <person name="Lipzen A."/>
            <person name="Lundell T."/>
            <person name="Morin E."/>
            <person name="Murat C."/>
            <person name="Riley R."/>
            <person name="Ohm R."/>
            <person name="Sun H."/>
            <person name="Tunlid A."/>
            <person name="Henrissat B."/>
            <person name="Grigoriev I.V."/>
            <person name="Hibbett D.S."/>
            <person name="Martin F."/>
        </authorList>
    </citation>
    <scope>NUCLEOTIDE SEQUENCE [LARGE SCALE GENOMIC DNA]</scope>
    <source>
        <strain evidence="1 2">SS14</strain>
    </source>
</reference>
<protein>
    <submittedName>
        <fullName evidence="1">Uncharacterized protein</fullName>
    </submittedName>
</protein>
<keyword evidence="2" id="KW-1185">Reference proteome</keyword>
<evidence type="ECO:0000313" key="2">
    <source>
        <dbReference type="Proteomes" id="UP000054279"/>
    </source>
</evidence>